<dbReference type="InterPro" id="IPR003870">
    <property type="entry name" value="DUF222"/>
</dbReference>
<dbReference type="InterPro" id="IPR003615">
    <property type="entry name" value="HNH_nuc"/>
</dbReference>
<feature type="domain" description="HNH nuclease" evidence="3">
    <location>
        <begin position="385"/>
        <end position="437"/>
    </location>
</feature>
<dbReference type="Pfam" id="PF02720">
    <property type="entry name" value="DUF222"/>
    <property type="match status" value="1"/>
</dbReference>
<dbReference type="GO" id="GO:0008270">
    <property type="term" value="F:zinc ion binding"/>
    <property type="evidence" value="ECO:0007669"/>
    <property type="project" value="InterPro"/>
</dbReference>
<keyword evidence="4" id="KW-0378">Hydrolase</keyword>
<comment type="similarity">
    <text evidence="1">Belongs to the Rv1128c/1148c/1588c/1702c/1945/3466 family.</text>
</comment>
<organism evidence="4 5">
    <name type="scientific">Antricoccus suffuscus</name>
    <dbReference type="NCBI Taxonomy" id="1629062"/>
    <lineage>
        <taxon>Bacteria</taxon>
        <taxon>Bacillati</taxon>
        <taxon>Actinomycetota</taxon>
        <taxon>Actinomycetes</taxon>
        <taxon>Geodermatophilales</taxon>
        <taxon>Antricoccaceae</taxon>
        <taxon>Antricoccus</taxon>
    </lineage>
</organism>
<dbReference type="OrthoDB" id="4774865at2"/>
<dbReference type="SMART" id="SM00507">
    <property type="entry name" value="HNHc"/>
    <property type="match status" value="1"/>
</dbReference>
<dbReference type="EMBL" id="PVUE01000007">
    <property type="protein sequence ID" value="PRZ41884.1"/>
    <property type="molecule type" value="Genomic_DNA"/>
</dbReference>
<protein>
    <submittedName>
        <fullName evidence="4">HNH endonuclease</fullName>
    </submittedName>
</protein>
<gene>
    <name evidence="4" type="ORF">CLV47_10710</name>
</gene>
<dbReference type="RefSeq" id="WP_106348855.1">
    <property type="nucleotide sequence ID" value="NZ_PVUE01000007.1"/>
</dbReference>
<evidence type="ECO:0000259" key="3">
    <source>
        <dbReference type="SMART" id="SM00507"/>
    </source>
</evidence>
<dbReference type="Proteomes" id="UP000237752">
    <property type="component" value="Unassembled WGS sequence"/>
</dbReference>
<dbReference type="Pfam" id="PF01844">
    <property type="entry name" value="HNH"/>
    <property type="match status" value="1"/>
</dbReference>
<comment type="caution">
    <text evidence="4">The sequence shown here is derived from an EMBL/GenBank/DDBJ whole genome shotgun (WGS) entry which is preliminary data.</text>
</comment>
<dbReference type="Gene3D" id="1.10.30.50">
    <property type="match status" value="1"/>
</dbReference>
<keyword evidence="4" id="KW-0255">Endonuclease</keyword>
<evidence type="ECO:0000313" key="4">
    <source>
        <dbReference type="EMBL" id="PRZ41884.1"/>
    </source>
</evidence>
<sequence>MSVAYLPAPERLATVQHAFTEATRELIDTADRASLSGLGPAGLMQFASTLEQARNALAAVDHAVIGALEDTSAAQIASKRTIAILLADTLHVTHTDARHRVEAAASLGARVTFTGQPQPPRWEYLAARQRAGRLTPAQARVITTCLNHLAHRPDVSDADRGEAETILTTHATTLGPKDLTRLAAEIIARLDPDGDEPRDEQRARQRALHLHDNGAVTGQVTAELLAKLRAVLDPLAAPRPADASGRDARSGGQRVHDALLTAVNRLLDTNRNSTGNGGGGGAGTGNAGSNGGSDGGSGNGNGSTSNAGGGGVPSGRGGTRGTVITTIRLEDLKAGCGYATSTHGVQVPVRDLLAEAAHLKFLPAVLNSNGVVLHLGHAVRLATDRQYAALVARDGGCTFPGCDVPPEWCQIHHVTAWQDGGPTDIDNLALACGYHHREYEDRGWESVMIGGLPHWRPPAWIDPDRVPVLHHRITLNNRRE</sequence>
<evidence type="ECO:0000256" key="2">
    <source>
        <dbReference type="SAM" id="MobiDB-lite"/>
    </source>
</evidence>
<dbReference type="CDD" id="cd00085">
    <property type="entry name" value="HNHc"/>
    <property type="match status" value="1"/>
</dbReference>
<keyword evidence="5" id="KW-1185">Reference proteome</keyword>
<keyword evidence="4" id="KW-0540">Nuclease</keyword>
<proteinExistence type="inferred from homology"/>
<dbReference type="GO" id="GO:0004519">
    <property type="term" value="F:endonuclease activity"/>
    <property type="evidence" value="ECO:0007669"/>
    <property type="project" value="UniProtKB-KW"/>
</dbReference>
<feature type="compositionally biased region" description="Gly residues" evidence="2">
    <location>
        <begin position="275"/>
        <end position="320"/>
    </location>
</feature>
<evidence type="ECO:0000313" key="5">
    <source>
        <dbReference type="Proteomes" id="UP000237752"/>
    </source>
</evidence>
<feature type="region of interest" description="Disordered" evidence="2">
    <location>
        <begin position="269"/>
        <end position="320"/>
    </location>
</feature>
<reference evidence="4 5" key="1">
    <citation type="submission" date="2018-03" db="EMBL/GenBank/DDBJ databases">
        <title>Genomic Encyclopedia of Archaeal and Bacterial Type Strains, Phase II (KMG-II): from individual species to whole genera.</title>
        <authorList>
            <person name="Goeker M."/>
        </authorList>
    </citation>
    <scope>NUCLEOTIDE SEQUENCE [LARGE SCALE GENOMIC DNA]</scope>
    <source>
        <strain evidence="4 5">DSM 100065</strain>
    </source>
</reference>
<evidence type="ECO:0000256" key="1">
    <source>
        <dbReference type="ARBA" id="ARBA00023450"/>
    </source>
</evidence>
<accession>A0A2T1A029</accession>
<name>A0A2T1A029_9ACTN</name>
<dbReference type="InterPro" id="IPR002711">
    <property type="entry name" value="HNH"/>
</dbReference>
<dbReference type="GO" id="GO:0003676">
    <property type="term" value="F:nucleic acid binding"/>
    <property type="evidence" value="ECO:0007669"/>
    <property type="project" value="InterPro"/>
</dbReference>
<dbReference type="AlphaFoldDB" id="A0A2T1A029"/>